<protein>
    <recommendedName>
        <fullName evidence="4">Transmembrane protein</fullName>
    </recommendedName>
</protein>
<dbReference type="EMBL" id="OX597817">
    <property type="protein sequence ID" value="CAI9720585.1"/>
    <property type="molecule type" value="Genomic_DNA"/>
</dbReference>
<evidence type="ECO:0008006" key="4">
    <source>
        <dbReference type="Google" id="ProtNLM"/>
    </source>
</evidence>
<dbReference type="AlphaFoldDB" id="A0AA36AQP3"/>
<keyword evidence="1" id="KW-1133">Transmembrane helix</keyword>
<reference evidence="2" key="1">
    <citation type="submission" date="2023-08" db="EMBL/GenBank/DDBJ databases">
        <authorList>
            <person name="Alioto T."/>
            <person name="Alioto T."/>
            <person name="Gomez Garrido J."/>
        </authorList>
    </citation>
    <scope>NUCLEOTIDE SEQUENCE</scope>
</reference>
<organism evidence="2 3">
    <name type="scientific">Octopus vulgaris</name>
    <name type="common">Common octopus</name>
    <dbReference type="NCBI Taxonomy" id="6645"/>
    <lineage>
        <taxon>Eukaryota</taxon>
        <taxon>Metazoa</taxon>
        <taxon>Spiralia</taxon>
        <taxon>Lophotrochozoa</taxon>
        <taxon>Mollusca</taxon>
        <taxon>Cephalopoda</taxon>
        <taxon>Coleoidea</taxon>
        <taxon>Octopodiformes</taxon>
        <taxon>Octopoda</taxon>
        <taxon>Incirrata</taxon>
        <taxon>Octopodidae</taxon>
        <taxon>Octopus</taxon>
    </lineage>
</organism>
<evidence type="ECO:0000256" key="1">
    <source>
        <dbReference type="SAM" id="Phobius"/>
    </source>
</evidence>
<name>A0AA36AQP3_OCTVU</name>
<gene>
    <name evidence="2" type="ORF">OCTVUL_1B009594</name>
</gene>
<sequence length="73" mass="7532">MGSGCRVAVTNCDGVVVAVVGDDDRGVGGCNGRSVIMFLLYVVVADIDIDVVVVVLGGGVFFIIMIQKTTLVN</sequence>
<keyword evidence="3" id="KW-1185">Reference proteome</keyword>
<evidence type="ECO:0000313" key="3">
    <source>
        <dbReference type="Proteomes" id="UP001162480"/>
    </source>
</evidence>
<accession>A0AA36AQP3</accession>
<dbReference type="Proteomes" id="UP001162480">
    <property type="component" value="Chromosome 4"/>
</dbReference>
<feature type="transmembrane region" description="Helical" evidence="1">
    <location>
        <begin position="38"/>
        <end position="66"/>
    </location>
</feature>
<keyword evidence="1" id="KW-0812">Transmembrane</keyword>
<proteinExistence type="predicted"/>
<keyword evidence="1" id="KW-0472">Membrane</keyword>
<evidence type="ECO:0000313" key="2">
    <source>
        <dbReference type="EMBL" id="CAI9720585.1"/>
    </source>
</evidence>